<evidence type="ECO:0000313" key="2">
    <source>
        <dbReference type="Proteomes" id="UP000008386"/>
    </source>
</evidence>
<dbReference type="HOGENOM" id="CLU_856903_0_0_2"/>
<dbReference type="OrthoDB" id="85924at2157"/>
<dbReference type="Proteomes" id="UP000008386">
    <property type="component" value="Chromosome"/>
</dbReference>
<dbReference type="RefSeq" id="WP_013904850.1">
    <property type="nucleotide sequence ID" value="NC_015680.1"/>
</dbReference>
<evidence type="ECO:0000313" key="1">
    <source>
        <dbReference type="EMBL" id="AEH23792.1"/>
    </source>
</evidence>
<dbReference type="eggNOG" id="arCOG07127">
    <property type="taxonomic scope" value="Archaea"/>
</dbReference>
<name>F8AIH3_PYRYC</name>
<dbReference type="EMBL" id="CP002779">
    <property type="protein sequence ID" value="AEH23792.1"/>
    <property type="molecule type" value="Genomic_DNA"/>
</dbReference>
<accession>F8AIH3</accession>
<sequence length="324" mass="36563">MKKFIIGGIFIFMLSFFILSLLINGNSGNVVLQFENNTPPQQLIKTSNNAYRASETKSEVTPPSPSDFILPYVGYIYGTPNDTVAQVMLYWCYPKSVVNQSVAISVTMNFGGSFLSVSYNGEDIPVFYHGYLGIILPINFSQLNLSAPGNYKYLDVSGDLYWIQNGRKQRIRLNLGNWTFETVNEEQKLKPNITAFSLESIEFKEGTREVKYSFGLYNPFNVTMRLINVSFGIPSKLVKIVNIEVYNTSTPYEIAKSKLMSSKLIPPEESRYFVITLEINGKVRSLFIQPKLVYSIGDEVYTMAGPPFQDTVLPVTCTYNMKAS</sequence>
<dbReference type="GeneID" id="10836662"/>
<keyword evidence="2" id="KW-1185">Reference proteome</keyword>
<gene>
    <name evidence="1" type="ordered locus">PYCH_00790</name>
</gene>
<proteinExistence type="predicted"/>
<organism evidence="1 2">
    <name type="scientific">Pyrococcus yayanosii (strain CH1 / JCM 16557)</name>
    <dbReference type="NCBI Taxonomy" id="529709"/>
    <lineage>
        <taxon>Archaea</taxon>
        <taxon>Methanobacteriati</taxon>
        <taxon>Methanobacteriota</taxon>
        <taxon>Thermococci</taxon>
        <taxon>Thermococcales</taxon>
        <taxon>Thermococcaceae</taxon>
        <taxon>Pyrococcus</taxon>
    </lineage>
</organism>
<reference evidence="1 2" key="1">
    <citation type="journal article" date="2011" name="J. Bacteriol.">
        <title>Complete genome sequence of the obligate piezophilic hyperthermophilic archaeon Pyrococcus yayanosii CH1.</title>
        <authorList>
            <person name="Jun X."/>
            <person name="Lupeng L."/>
            <person name="Minjuan X."/>
            <person name="Oger P."/>
            <person name="Fengping W."/>
            <person name="Jebbar M."/>
            <person name="Xiang X."/>
        </authorList>
    </citation>
    <scope>NUCLEOTIDE SEQUENCE [LARGE SCALE GENOMIC DNA]</scope>
    <source>
        <strain evidence="2">CH1 / JCM 16557</strain>
    </source>
</reference>
<dbReference type="AlphaFoldDB" id="F8AIH3"/>
<dbReference type="KEGG" id="pya:PYCH_00790"/>
<protein>
    <submittedName>
        <fullName evidence="1">Uncharacterized protein</fullName>
    </submittedName>
</protein>